<keyword evidence="1" id="KW-1133">Transmembrane helix</keyword>
<dbReference type="EMBL" id="PFOB01000062">
    <property type="protein sequence ID" value="PIZ62227.1"/>
    <property type="molecule type" value="Genomic_DNA"/>
</dbReference>
<sequence>MPKKTKKHKLQAKGRRKPLVLRVPSIQENTAISTSHTKQITDSERETMPTELKKNTTLFGDVRQSSTVFRQELTKSLMITTVLIIIQFGLFISAQSNYFDISSVIRF</sequence>
<feature type="transmembrane region" description="Helical" evidence="1">
    <location>
        <begin position="73"/>
        <end position="94"/>
    </location>
</feature>
<protein>
    <submittedName>
        <fullName evidence="2">Uncharacterized protein</fullName>
    </submittedName>
</protein>
<dbReference type="AlphaFoldDB" id="A0A2M7TWL3"/>
<comment type="caution">
    <text evidence="2">The sequence shown here is derived from an EMBL/GenBank/DDBJ whole genome shotgun (WGS) entry which is preliminary data.</text>
</comment>
<name>A0A2M7TWL3_9BACT</name>
<dbReference type="Proteomes" id="UP000228503">
    <property type="component" value="Unassembled WGS sequence"/>
</dbReference>
<organism evidence="2 3">
    <name type="scientific">Candidatus Roizmanbacteria bacterium CG_4_10_14_0_2_um_filter_39_13</name>
    <dbReference type="NCBI Taxonomy" id="1974825"/>
    <lineage>
        <taxon>Bacteria</taxon>
        <taxon>Candidatus Roizmaniibacteriota</taxon>
    </lineage>
</organism>
<accession>A0A2M7TWL3</accession>
<keyword evidence="1" id="KW-0472">Membrane</keyword>
<reference evidence="3" key="1">
    <citation type="submission" date="2017-09" db="EMBL/GenBank/DDBJ databases">
        <title>Depth-based differentiation of microbial function through sediment-hosted aquifers and enrichment of novel symbionts in the deep terrestrial subsurface.</title>
        <authorList>
            <person name="Probst A.J."/>
            <person name="Ladd B."/>
            <person name="Jarett J.K."/>
            <person name="Geller-Mcgrath D.E."/>
            <person name="Sieber C.M.K."/>
            <person name="Emerson J.B."/>
            <person name="Anantharaman K."/>
            <person name="Thomas B.C."/>
            <person name="Malmstrom R."/>
            <person name="Stieglmeier M."/>
            <person name="Klingl A."/>
            <person name="Woyke T."/>
            <person name="Ryan C.M."/>
            <person name="Banfield J.F."/>
        </authorList>
    </citation>
    <scope>NUCLEOTIDE SEQUENCE [LARGE SCALE GENOMIC DNA]</scope>
</reference>
<gene>
    <name evidence="2" type="ORF">COY16_04855</name>
</gene>
<evidence type="ECO:0000256" key="1">
    <source>
        <dbReference type="SAM" id="Phobius"/>
    </source>
</evidence>
<keyword evidence="1" id="KW-0812">Transmembrane</keyword>
<proteinExistence type="predicted"/>
<evidence type="ECO:0000313" key="2">
    <source>
        <dbReference type="EMBL" id="PIZ62227.1"/>
    </source>
</evidence>
<evidence type="ECO:0000313" key="3">
    <source>
        <dbReference type="Proteomes" id="UP000228503"/>
    </source>
</evidence>